<feature type="binding site" evidence="8">
    <location>
        <position position="83"/>
    </location>
    <ligand>
        <name>Na(+)</name>
        <dbReference type="ChEBI" id="CHEBI:29101"/>
        <label>1</label>
    </ligand>
</feature>
<dbReference type="NCBIfam" id="NF037979">
    <property type="entry name" value="Na_transp"/>
    <property type="match status" value="1"/>
</dbReference>
<feature type="transmembrane region" description="Helical" evidence="11">
    <location>
        <begin position="228"/>
        <end position="248"/>
    </location>
</feature>
<dbReference type="PROSITE" id="PS50267">
    <property type="entry name" value="NA_NEUROTRAN_SYMP_3"/>
    <property type="match status" value="1"/>
</dbReference>
<comment type="subcellular location">
    <subcellularLocation>
        <location evidence="1">Membrane</location>
        <topology evidence="1">Multi-pass membrane protein</topology>
    </subcellularLocation>
</comment>
<dbReference type="PRINTS" id="PR00176">
    <property type="entry name" value="NANEUSMPORT"/>
</dbReference>
<dbReference type="PANTHER" id="PTHR11616">
    <property type="entry name" value="SODIUM/CHLORIDE DEPENDENT TRANSPORTER"/>
    <property type="match status" value="1"/>
</dbReference>
<keyword evidence="5 11" id="KW-1133">Transmembrane helix</keyword>
<dbReference type="PROSITE" id="PS00610">
    <property type="entry name" value="NA_NEUROTRAN_SYMP_1"/>
    <property type="match status" value="1"/>
</dbReference>
<reference evidence="12" key="1">
    <citation type="submission" date="2020-03" db="EMBL/GenBank/DDBJ databases">
        <authorList>
            <person name="Weist P."/>
        </authorList>
    </citation>
    <scope>NUCLEOTIDE SEQUENCE</scope>
</reference>
<comment type="similarity">
    <text evidence="9">Belongs to the sodium:neurotransmitter symporter (SNF) (TC 2.A.22) family.</text>
</comment>
<feature type="transmembrane region" description="Helical" evidence="11">
    <location>
        <begin position="306"/>
        <end position="327"/>
    </location>
</feature>
<keyword evidence="8" id="KW-0479">Metal-binding</keyword>
<evidence type="ECO:0000256" key="3">
    <source>
        <dbReference type="ARBA" id="ARBA00022692"/>
    </source>
</evidence>
<evidence type="ECO:0000256" key="4">
    <source>
        <dbReference type="ARBA" id="ARBA00022847"/>
    </source>
</evidence>
<feature type="transmembrane region" description="Helical" evidence="11">
    <location>
        <begin position="620"/>
        <end position="648"/>
    </location>
</feature>
<feature type="transmembrane region" description="Helical" evidence="11">
    <location>
        <begin position="464"/>
        <end position="489"/>
    </location>
</feature>
<dbReference type="Pfam" id="PF00209">
    <property type="entry name" value="SNF"/>
    <property type="match status" value="1"/>
</dbReference>
<evidence type="ECO:0000256" key="8">
    <source>
        <dbReference type="PIRSR" id="PIRSR600175-1"/>
    </source>
</evidence>
<feature type="transmembrane region" description="Helical" evidence="11">
    <location>
        <begin position="539"/>
        <end position="560"/>
    </location>
</feature>
<gene>
    <name evidence="12" type="ORF">PLEPLA_LOCUS18480</name>
</gene>
<dbReference type="InterPro" id="IPR037272">
    <property type="entry name" value="SNS_sf"/>
</dbReference>
<feature type="binding site" evidence="8">
    <location>
        <position position="80"/>
    </location>
    <ligand>
        <name>Na(+)</name>
        <dbReference type="ChEBI" id="CHEBI:29101"/>
        <label>1</label>
    </ligand>
</feature>
<evidence type="ECO:0000256" key="1">
    <source>
        <dbReference type="ARBA" id="ARBA00004141"/>
    </source>
</evidence>
<feature type="transmembrane region" description="Helical" evidence="11">
    <location>
        <begin position="257"/>
        <end position="278"/>
    </location>
</feature>
<feature type="binding site" evidence="8">
    <location>
        <position position="345"/>
    </location>
    <ligand>
        <name>Na(+)</name>
        <dbReference type="ChEBI" id="CHEBI:29101"/>
        <label>1</label>
    </ligand>
</feature>
<keyword evidence="3 9" id="KW-0812">Transmembrane</keyword>
<evidence type="ECO:0000256" key="9">
    <source>
        <dbReference type="RuleBase" id="RU003732"/>
    </source>
</evidence>
<evidence type="ECO:0000256" key="2">
    <source>
        <dbReference type="ARBA" id="ARBA00022448"/>
    </source>
</evidence>
<dbReference type="AlphaFoldDB" id="A0A9N7UI36"/>
<feature type="transmembrane region" description="Helical" evidence="11">
    <location>
        <begin position="339"/>
        <end position="360"/>
    </location>
</feature>
<protein>
    <recommendedName>
        <fullName evidence="9">Transporter</fullName>
    </recommendedName>
</protein>
<evidence type="ECO:0000256" key="11">
    <source>
        <dbReference type="SAM" id="Phobius"/>
    </source>
</evidence>
<evidence type="ECO:0000256" key="10">
    <source>
        <dbReference type="SAM" id="MobiDB-lite"/>
    </source>
</evidence>
<dbReference type="OrthoDB" id="6581954at2759"/>
<name>A0A9N7UI36_PLEPL</name>
<dbReference type="EMBL" id="CADEAL010001236">
    <property type="protein sequence ID" value="CAB1430498.1"/>
    <property type="molecule type" value="Genomic_DNA"/>
</dbReference>
<keyword evidence="6 11" id="KW-0472">Membrane</keyword>
<feature type="region of interest" description="Disordered" evidence="10">
    <location>
        <begin position="43"/>
        <end position="64"/>
    </location>
</feature>
<keyword evidence="2 9" id="KW-0813">Transport</keyword>
<feature type="transmembrane region" description="Helical" evidence="11">
    <location>
        <begin position="104"/>
        <end position="125"/>
    </location>
</feature>
<evidence type="ECO:0000313" key="13">
    <source>
        <dbReference type="Proteomes" id="UP001153269"/>
    </source>
</evidence>
<feature type="binding site" evidence="8">
    <location>
        <position position="480"/>
    </location>
    <ligand>
        <name>Na(+)</name>
        <dbReference type="ChEBI" id="CHEBI:29101"/>
        <label>1</label>
    </ligand>
</feature>
<sequence length="738" mass="82076">MPKNSKAVKRELDDDVTESVKDLLSNEDACDDSFKKSSLIVNNHDGEGKECDVEEGGSDGEEEERPAWNSKLQYILAQVGFSVGLGNVWRFPYLCQKNGGGAYLVPYLILLILIGIPLFFLELAVGQRIRRGSIGVWNYISPRLGGIGFASCMVCFFVALYYNVIISWSLFYFSQSFQQPLPWHECPLVKDNNSTYVVPECEKSSATTYYWYREALNISDSISEGGGLNWKMTVCLLIAWSMVCLAMIKGIQSSGKVMYFSSLFPYLVLICFLVRALLLKGSVDGIRHMFTPKLEIMLEAKVWREAATQVFFALGLGFGGVIAFSSYNKRDNNCHFDAVLVSFINFFTSVLATLVVFAVLGFKANIMSSKCVALNINKIVGLLGNGIEENLIPHHINLTKGALVSVEDYGQMITIFKGVKETDYQSLGLDSCSIEDELNKAVQGTGLAFIAFTEAMTHFPASPFWSVMFFLMLVNLGLGSMFGTIEGILTPLIDTFKVRKEFLTVGCCVLAFSIGLLFVQRSGNYFVAMFDDYSATLPLLIVVILENVAVAWVYGCEKFFEDLKDMLGFTPYRFYYYMWKYITPILLLVLLCSSFVQLSMTPPSYSAWIEEEAKEHTVIFPLWGIVVCISLVVMAIMPVPVVFCLRYFNIIDENTSSLSTVSYKKGRIIKETARPGEDDDTSLIQGKSPSEAPSPMPGNSIYRKQSGSGGPDADTAPNGRYGIGYLMADIPDMPESDL</sequence>
<dbReference type="PRINTS" id="PR01206">
    <property type="entry name" value="ORPHTRNSPORT"/>
</dbReference>
<feature type="transmembrane region" description="Helical" evidence="11">
    <location>
        <begin position="581"/>
        <end position="600"/>
    </location>
</feature>
<feature type="transmembrane region" description="Helical" evidence="11">
    <location>
        <begin position="74"/>
        <end position="92"/>
    </location>
</feature>
<dbReference type="Proteomes" id="UP001153269">
    <property type="component" value="Unassembled WGS sequence"/>
</dbReference>
<dbReference type="PANTHER" id="PTHR11616:SF101">
    <property type="entry name" value="SODIUM-DEPENDENT NEUTRAL AMINO ACID TRANSPORTER B(0)AT2"/>
    <property type="match status" value="1"/>
</dbReference>
<evidence type="ECO:0000256" key="7">
    <source>
        <dbReference type="ARBA" id="ARBA00023180"/>
    </source>
</evidence>
<evidence type="ECO:0000256" key="5">
    <source>
        <dbReference type="ARBA" id="ARBA00022989"/>
    </source>
</evidence>
<organism evidence="12 13">
    <name type="scientific">Pleuronectes platessa</name>
    <name type="common">European plaice</name>
    <dbReference type="NCBI Taxonomy" id="8262"/>
    <lineage>
        <taxon>Eukaryota</taxon>
        <taxon>Metazoa</taxon>
        <taxon>Chordata</taxon>
        <taxon>Craniata</taxon>
        <taxon>Vertebrata</taxon>
        <taxon>Euteleostomi</taxon>
        <taxon>Actinopterygii</taxon>
        <taxon>Neopterygii</taxon>
        <taxon>Teleostei</taxon>
        <taxon>Neoteleostei</taxon>
        <taxon>Acanthomorphata</taxon>
        <taxon>Carangaria</taxon>
        <taxon>Pleuronectiformes</taxon>
        <taxon>Pleuronectoidei</taxon>
        <taxon>Pleuronectidae</taxon>
        <taxon>Pleuronectes</taxon>
    </lineage>
</organism>
<proteinExistence type="inferred from homology"/>
<feature type="transmembrane region" description="Helical" evidence="11">
    <location>
        <begin position="501"/>
        <end position="519"/>
    </location>
</feature>
<evidence type="ECO:0000256" key="6">
    <source>
        <dbReference type="ARBA" id="ARBA00023136"/>
    </source>
</evidence>
<feature type="binding site" evidence="8">
    <location>
        <position position="87"/>
    </location>
    <ligand>
        <name>Na(+)</name>
        <dbReference type="ChEBI" id="CHEBI:29101"/>
        <label>1</label>
    </ligand>
</feature>
<keyword evidence="13" id="KW-1185">Reference proteome</keyword>
<comment type="caution">
    <text evidence="12">The sequence shown here is derived from an EMBL/GenBank/DDBJ whole genome shotgun (WGS) entry which is preliminary data.</text>
</comment>
<dbReference type="GO" id="GO:0046872">
    <property type="term" value="F:metal ion binding"/>
    <property type="evidence" value="ECO:0007669"/>
    <property type="project" value="UniProtKB-KW"/>
</dbReference>
<keyword evidence="4 9" id="KW-0769">Symport</keyword>
<dbReference type="GO" id="GO:0005886">
    <property type="term" value="C:plasma membrane"/>
    <property type="evidence" value="ECO:0007669"/>
    <property type="project" value="InterPro"/>
</dbReference>
<evidence type="ECO:0000313" key="12">
    <source>
        <dbReference type="EMBL" id="CAB1430498.1"/>
    </source>
</evidence>
<dbReference type="GO" id="GO:0005298">
    <property type="term" value="F:proline:sodium symporter activity"/>
    <property type="evidence" value="ECO:0007669"/>
    <property type="project" value="TreeGrafter"/>
</dbReference>
<dbReference type="SUPFAM" id="SSF161070">
    <property type="entry name" value="SNF-like"/>
    <property type="match status" value="1"/>
</dbReference>
<dbReference type="GO" id="GO:0015820">
    <property type="term" value="P:L-leucine transport"/>
    <property type="evidence" value="ECO:0007669"/>
    <property type="project" value="TreeGrafter"/>
</dbReference>
<feature type="compositionally biased region" description="Acidic residues" evidence="10">
    <location>
        <begin position="52"/>
        <end position="64"/>
    </location>
</feature>
<feature type="region of interest" description="Disordered" evidence="10">
    <location>
        <begin position="674"/>
        <end position="720"/>
    </location>
</feature>
<dbReference type="InterPro" id="IPR000175">
    <property type="entry name" value="Na/ntran_symport"/>
</dbReference>
<feature type="binding site" evidence="8">
    <location>
        <position position="476"/>
    </location>
    <ligand>
        <name>Na(+)</name>
        <dbReference type="ChEBI" id="CHEBI:29101"/>
        <label>1</label>
    </ligand>
</feature>
<feature type="transmembrane region" description="Helical" evidence="11">
    <location>
        <begin position="146"/>
        <end position="173"/>
    </location>
</feature>
<dbReference type="InterPro" id="IPR002438">
    <property type="entry name" value="Neutral_aa_SLC6"/>
</dbReference>
<keyword evidence="7" id="KW-0325">Glycoprotein</keyword>
<keyword evidence="8" id="KW-0915">Sodium</keyword>
<accession>A0A9N7UI36</accession>